<protein>
    <submittedName>
        <fullName evidence="4">Permease</fullName>
    </submittedName>
</protein>
<keyword evidence="2" id="KW-1133">Transmembrane helix</keyword>
<comment type="similarity">
    <text evidence="1">Belongs to the EamA transporter family.</text>
</comment>
<evidence type="ECO:0000313" key="5">
    <source>
        <dbReference type="Proteomes" id="UP000288246"/>
    </source>
</evidence>
<feature type="domain" description="EamA" evidence="3">
    <location>
        <begin position="163"/>
        <end position="296"/>
    </location>
</feature>
<comment type="caution">
    <text evidence="4">The sequence shown here is derived from an EMBL/GenBank/DDBJ whole genome shotgun (WGS) entry which is preliminary data.</text>
</comment>
<keyword evidence="5" id="KW-1185">Reference proteome</keyword>
<accession>A0A401UV10</accession>
<feature type="transmembrane region" description="Helical" evidence="2">
    <location>
        <begin position="80"/>
        <end position="101"/>
    </location>
</feature>
<feature type="transmembrane region" description="Helical" evidence="2">
    <location>
        <begin position="192"/>
        <end position="211"/>
    </location>
</feature>
<dbReference type="PANTHER" id="PTHR22911:SF37">
    <property type="entry name" value="THREONINE_HOMOSERINE EXPORTER RHTA"/>
    <property type="match status" value="1"/>
</dbReference>
<evidence type="ECO:0000256" key="2">
    <source>
        <dbReference type="SAM" id="Phobius"/>
    </source>
</evidence>
<dbReference type="Proteomes" id="UP000288246">
    <property type="component" value="Unassembled WGS sequence"/>
</dbReference>
<proteinExistence type="inferred from homology"/>
<dbReference type="AlphaFoldDB" id="A0A401UV10"/>
<evidence type="ECO:0000313" key="4">
    <source>
        <dbReference type="EMBL" id="GCD18521.1"/>
    </source>
</evidence>
<feature type="transmembrane region" description="Helical" evidence="2">
    <location>
        <begin position="49"/>
        <end position="68"/>
    </location>
</feature>
<gene>
    <name evidence="4" type="ORF">CTKZ_00830</name>
</gene>
<feature type="transmembrane region" description="Helical" evidence="2">
    <location>
        <begin position="133"/>
        <end position="154"/>
    </location>
</feature>
<sequence length="309" mass="31203">MPGHAPSGGRRAGAYAGRVPAPLLFVLSGLTQYLGAAIAVGLFDVLPPAVVAWLRLAVAAVVLVLWRRPWRSRGLWTRRAVLTTVLFGVVLGLMNVAFYVAIDHLPLGTAVALEFVGPVAVAAVTGHGWRDRVAIGVAALGVVLLAGVTLGSGAVPGGDAVVGLVAIGVSAACWAGYIVLGRRVATAESGGVTGLSVAMTAGALVLAPFFVRDAAPVVVDPRLALLVVGVAVLSSVVPYALEQVVLRRVRPATFAVLLALLPATAAVVGAVVLQQVPHPAELVGLVLVSGAIALTATDRTAADEAPPPA</sequence>
<dbReference type="SUPFAM" id="SSF103481">
    <property type="entry name" value="Multidrug resistance efflux transporter EmrE"/>
    <property type="match status" value="2"/>
</dbReference>
<dbReference type="Pfam" id="PF00892">
    <property type="entry name" value="EamA"/>
    <property type="match status" value="1"/>
</dbReference>
<organism evidence="4 5">
    <name type="scientific">Cellulomonas algicola</name>
    <dbReference type="NCBI Taxonomy" id="2071633"/>
    <lineage>
        <taxon>Bacteria</taxon>
        <taxon>Bacillati</taxon>
        <taxon>Actinomycetota</taxon>
        <taxon>Actinomycetes</taxon>
        <taxon>Micrococcales</taxon>
        <taxon>Cellulomonadaceae</taxon>
        <taxon>Cellulomonas</taxon>
    </lineage>
</organism>
<dbReference type="InterPro" id="IPR037185">
    <property type="entry name" value="EmrE-like"/>
</dbReference>
<reference evidence="4 5" key="1">
    <citation type="submission" date="2018-11" db="EMBL/GenBank/DDBJ databases">
        <title>Draft genome sequence of Cellulomonas takizawaensis strain TKZ-21.</title>
        <authorList>
            <person name="Yamamura H."/>
            <person name="Hayashi T."/>
            <person name="Hamada M."/>
            <person name="Serisawa Y."/>
            <person name="Matsuyama K."/>
            <person name="Nakagawa Y."/>
            <person name="Otoguro M."/>
            <person name="Yanagida F."/>
            <person name="Hayakawa M."/>
        </authorList>
    </citation>
    <scope>NUCLEOTIDE SEQUENCE [LARGE SCALE GENOMIC DNA]</scope>
    <source>
        <strain evidence="4 5">TKZ-21</strain>
    </source>
</reference>
<dbReference type="PANTHER" id="PTHR22911">
    <property type="entry name" value="ACYL-MALONYL CONDENSING ENZYME-RELATED"/>
    <property type="match status" value="1"/>
</dbReference>
<name>A0A401UV10_9CELL</name>
<feature type="transmembrane region" description="Helical" evidence="2">
    <location>
        <begin position="253"/>
        <end position="273"/>
    </location>
</feature>
<feature type="transmembrane region" description="Helical" evidence="2">
    <location>
        <begin position="107"/>
        <end position="126"/>
    </location>
</feature>
<evidence type="ECO:0000259" key="3">
    <source>
        <dbReference type="Pfam" id="PF00892"/>
    </source>
</evidence>
<keyword evidence="2" id="KW-0472">Membrane</keyword>
<feature type="transmembrane region" description="Helical" evidence="2">
    <location>
        <begin position="21"/>
        <end position="43"/>
    </location>
</feature>
<dbReference type="InterPro" id="IPR000620">
    <property type="entry name" value="EamA_dom"/>
</dbReference>
<feature type="transmembrane region" description="Helical" evidence="2">
    <location>
        <begin position="223"/>
        <end position="241"/>
    </location>
</feature>
<feature type="transmembrane region" description="Helical" evidence="2">
    <location>
        <begin position="160"/>
        <end position="180"/>
    </location>
</feature>
<keyword evidence="2" id="KW-0812">Transmembrane</keyword>
<dbReference type="GO" id="GO:0005886">
    <property type="term" value="C:plasma membrane"/>
    <property type="evidence" value="ECO:0007669"/>
    <property type="project" value="TreeGrafter"/>
</dbReference>
<evidence type="ECO:0000256" key="1">
    <source>
        <dbReference type="ARBA" id="ARBA00007362"/>
    </source>
</evidence>
<dbReference type="EMBL" id="BHYL01000007">
    <property type="protein sequence ID" value="GCD18521.1"/>
    <property type="molecule type" value="Genomic_DNA"/>
</dbReference>
<dbReference type="GO" id="GO:0015565">
    <property type="term" value="F:threonine efflux transmembrane transporter activity"/>
    <property type="evidence" value="ECO:0007669"/>
    <property type="project" value="TreeGrafter"/>
</dbReference>